<evidence type="ECO:0000313" key="2">
    <source>
        <dbReference type="EMBL" id="CAD8324516.1"/>
    </source>
</evidence>
<reference evidence="2" key="1">
    <citation type="submission" date="2021-01" db="EMBL/GenBank/DDBJ databases">
        <authorList>
            <person name="Corre E."/>
            <person name="Pelletier E."/>
            <person name="Niang G."/>
            <person name="Scheremetjew M."/>
            <person name="Finn R."/>
            <person name="Kale V."/>
            <person name="Holt S."/>
            <person name="Cochrane G."/>
            <person name="Meng A."/>
            <person name="Brown T."/>
            <person name="Cohen L."/>
        </authorList>
    </citation>
    <scope>NUCLEOTIDE SEQUENCE</scope>
    <source>
        <strain evidence="2">CCMP147</strain>
    </source>
</reference>
<dbReference type="AlphaFoldDB" id="A0A7R9ZGP1"/>
<dbReference type="EMBL" id="HBED01045566">
    <property type="protein sequence ID" value="CAD8324516.1"/>
    <property type="molecule type" value="Transcribed_RNA"/>
</dbReference>
<evidence type="ECO:0000256" key="1">
    <source>
        <dbReference type="SAM" id="MobiDB-lite"/>
    </source>
</evidence>
<proteinExistence type="predicted"/>
<feature type="region of interest" description="Disordered" evidence="1">
    <location>
        <begin position="1"/>
        <end position="24"/>
    </location>
</feature>
<gene>
    <name evidence="2" type="ORF">TDUB1175_LOCUS22936</name>
</gene>
<sequence length="134" mass="15493">MPRQKKRVSQRRPVSSGGTGESRARGRCTCRVVAMYSKYEISLSSVLRSHLSFGVLLVFFFGRRCVSRIYTKYLRPLSRRTLVSSLSLFSDESRKLNCVTVFLSPLRNGLYDSLTIPCLPKFFLERRRVRFDGE</sequence>
<protein>
    <submittedName>
        <fullName evidence="2">Uncharacterized protein</fullName>
    </submittedName>
</protein>
<accession>A0A7R9ZGP1</accession>
<name>A0A7R9ZGP1_9STRA</name>
<feature type="compositionally biased region" description="Basic residues" evidence="1">
    <location>
        <begin position="1"/>
        <end position="10"/>
    </location>
</feature>
<organism evidence="2">
    <name type="scientific">Pseudictyota dubia</name>
    <dbReference type="NCBI Taxonomy" id="2749911"/>
    <lineage>
        <taxon>Eukaryota</taxon>
        <taxon>Sar</taxon>
        <taxon>Stramenopiles</taxon>
        <taxon>Ochrophyta</taxon>
        <taxon>Bacillariophyta</taxon>
        <taxon>Mediophyceae</taxon>
        <taxon>Biddulphiophycidae</taxon>
        <taxon>Eupodiscales</taxon>
        <taxon>Odontellaceae</taxon>
        <taxon>Pseudictyota</taxon>
    </lineage>
</organism>